<feature type="compositionally biased region" description="Polar residues" evidence="17">
    <location>
        <begin position="181"/>
        <end position="193"/>
    </location>
</feature>
<feature type="domain" description="C2H2-type" evidence="18">
    <location>
        <begin position="382"/>
        <end position="409"/>
    </location>
</feature>
<evidence type="ECO:0000256" key="12">
    <source>
        <dbReference type="ARBA" id="ARBA00023015"/>
    </source>
</evidence>
<name>A0A6J2VIM8_CHACN</name>
<dbReference type="GO" id="GO:0008270">
    <property type="term" value="F:zinc ion binding"/>
    <property type="evidence" value="ECO:0007669"/>
    <property type="project" value="UniProtKB-KW"/>
</dbReference>
<protein>
    <submittedName>
        <fullName evidence="20">Zinc finger and BTB domain-containing protein 38</fullName>
    </submittedName>
</protein>
<dbReference type="OrthoDB" id="8922241at2759"/>
<feature type="compositionally biased region" description="Basic and acidic residues" evidence="17">
    <location>
        <begin position="1057"/>
        <end position="1071"/>
    </location>
</feature>
<dbReference type="PROSITE" id="PS50157">
    <property type="entry name" value="ZINC_FINGER_C2H2_2"/>
    <property type="match status" value="6"/>
</dbReference>
<evidence type="ECO:0000256" key="2">
    <source>
        <dbReference type="ARBA" id="ARBA00004286"/>
    </source>
</evidence>
<organism evidence="19 20">
    <name type="scientific">Chanos chanos</name>
    <name type="common">Milkfish</name>
    <name type="synonym">Mugil chanos</name>
    <dbReference type="NCBI Taxonomy" id="29144"/>
    <lineage>
        <taxon>Eukaryota</taxon>
        <taxon>Metazoa</taxon>
        <taxon>Chordata</taxon>
        <taxon>Craniata</taxon>
        <taxon>Vertebrata</taxon>
        <taxon>Euteleostomi</taxon>
        <taxon>Actinopterygii</taxon>
        <taxon>Neopterygii</taxon>
        <taxon>Teleostei</taxon>
        <taxon>Ostariophysi</taxon>
        <taxon>Gonorynchiformes</taxon>
        <taxon>Chanidae</taxon>
        <taxon>Chanos</taxon>
    </lineage>
</organism>
<dbReference type="PANTHER" id="PTHR24408:SF58">
    <property type="entry name" value="TRANSCRIPTION FACTOR (TFIIIA), PUTATIVE (AFU_ORTHOLOGUE AFUA_1G05150)-RELATED"/>
    <property type="match status" value="1"/>
</dbReference>
<feature type="compositionally biased region" description="Pro residues" evidence="17">
    <location>
        <begin position="1075"/>
        <end position="1088"/>
    </location>
</feature>
<dbReference type="GO" id="GO:0005634">
    <property type="term" value="C:nucleus"/>
    <property type="evidence" value="ECO:0007669"/>
    <property type="project" value="UniProtKB-SubCell"/>
</dbReference>
<dbReference type="GO" id="GO:0005694">
    <property type="term" value="C:chromosome"/>
    <property type="evidence" value="ECO:0007669"/>
    <property type="project" value="UniProtKB-SubCell"/>
</dbReference>
<dbReference type="GO" id="GO:0000981">
    <property type="term" value="F:DNA-binding transcription factor activity, RNA polymerase II-specific"/>
    <property type="evidence" value="ECO:0007669"/>
    <property type="project" value="TreeGrafter"/>
</dbReference>
<feature type="compositionally biased region" description="Polar residues" evidence="17">
    <location>
        <begin position="1514"/>
        <end position="1525"/>
    </location>
</feature>
<feature type="region of interest" description="Disordered" evidence="17">
    <location>
        <begin position="307"/>
        <end position="374"/>
    </location>
</feature>
<evidence type="ECO:0000256" key="5">
    <source>
        <dbReference type="ARBA" id="ARBA00022499"/>
    </source>
</evidence>
<feature type="compositionally biased region" description="Polar residues" evidence="17">
    <location>
        <begin position="307"/>
        <end position="316"/>
    </location>
</feature>
<feature type="region of interest" description="Disordered" evidence="17">
    <location>
        <begin position="249"/>
        <end position="290"/>
    </location>
</feature>
<dbReference type="FunFam" id="3.30.160.60:FF:000437">
    <property type="entry name" value="zinc finger and BTB domain-containing protein 38"/>
    <property type="match status" value="1"/>
</dbReference>
<keyword evidence="5" id="KW-1017">Isopeptide bond</keyword>
<feature type="compositionally biased region" description="Basic and acidic residues" evidence="17">
    <location>
        <begin position="207"/>
        <end position="223"/>
    </location>
</feature>
<feature type="region of interest" description="Disordered" evidence="17">
    <location>
        <begin position="810"/>
        <end position="861"/>
    </location>
</feature>
<dbReference type="InParanoid" id="A0A6J2VIM8"/>
<proteinExistence type="predicted"/>
<dbReference type="Pfam" id="PF00096">
    <property type="entry name" value="zf-C2H2"/>
    <property type="match status" value="1"/>
</dbReference>
<evidence type="ECO:0000256" key="11">
    <source>
        <dbReference type="ARBA" id="ARBA00022843"/>
    </source>
</evidence>
<dbReference type="PROSITE" id="PS00028">
    <property type="entry name" value="ZINC_FINGER_C2H2_1"/>
    <property type="match status" value="7"/>
</dbReference>
<feature type="compositionally biased region" description="Polar residues" evidence="17">
    <location>
        <begin position="1482"/>
        <end position="1497"/>
    </location>
</feature>
<evidence type="ECO:0000256" key="3">
    <source>
        <dbReference type="ARBA" id="ARBA00022454"/>
    </source>
</evidence>
<feature type="region of interest" description="Disordered" evidence="17">
    <location>
        <begin position="1150"/>
        <end position="1170"/>
    </location>
</feature>
<feature type="domain" description="C2H2-type" evidence="18">
    <location>
        <begin position="1136"/>
        <end position="1164"/>
    </location>
</feature>
<feature type="compositionally biased region" description="Basic and acidic residues" evidence="17">
    <location>
        <begin position="942"/>
        <end position="965"/>
    </location>
</feature>
<dbReference type="GO" id="GO:0043565">
    <property type="term" value="F:sequence-specific DNA binding"/>
    <property type="evidence" value="ECO:0007669"/>
    <property type="project" value="TreeGrafter"/>
</dbReference>
<keyword evidence="14" id="KW-0804">Transcription</keyword>
<evidence type="ECO:0000256" key="17">
    <source>
        <dbReference type="SAM" id="MobiDB-lite"/>
    </source>
</evidence>
<evidence type="ECO:0000256" key="6">
    <source>
        <dbReference type="ARBA" id="ARBA00022553"/>
    </source>
</evidence>
<feature type="region of interest" description="Disordered" evidence="17">
    <location>
        <begin position="1478"/>
        <end position="1605"/>
    </location>
</feature>
<feature type="compositionally biased region" description="Basic and acidic residues" evidence="17">
    <location>
        <begin position="885"/>
        <end position="909"/>
    </location>
</feature>
<dbReference type="Proteomes" id="UP000504632">
    <property type="component" value="Chromosome 5"/>
</dbReference>
<dbReference type="GeneID" id="115813338"/>
<feature type="compositionally biased region" description="Basic and acidic residues" evidence="17">
    <location>
        <begin position="1368"/>
        <end position="1379"/>
    </location>
</feature>
<keyword evidence="13" id="KW-0238">DNA-binding</keyword>
<feature type="domain" description="C2H2-type" evidence="18">
    <location>
        <begin position="513"/>
        <end position="540"/>
    </location>
</feature>
<accession>A0A6J2VIM8</accession>
<feature type="compositionally biased region" description="Basic residues" evidence="17">
    <location>
        <begin position="910"/>
        <end position="923"/>
    </location>
</feature>
<feature type="region of interest" description="Disordered" evidence="17">
    <location>
        <begin position="1368"/>
        <end position="1401"/>
    </location>
</feature>
<evidence type="ECO:0000256" key="4">
    <source>
        <dbReference type="ARBA" id="ARBA00022491"/>
    </source>
</evidence>
<gene>
    <name evidence="20" type="primary">zbtb4</name>
</gene>
<sequence length="1742" mass="192735">MVCKVDDWDPLHAGVLHSQLNEQCVAEPTHLSDVTLIGTYSATFGTLPCILITCGPDFDELLSSPPATPPVTSHSGSPVCRVVGQNYLRSSVLLDLLDYNFRVSQRTSKGTRTFSEVDYSLWVPFFVDLFIGETITMKNRNRQVRGDRIGDRTDRADSFKTTRISLSFPISVGLPSLSAQNHCSLSHSPSSTLAHDRDRQGAAWKMETSRDKQLSHSPSKLDHLSSSTSSPIDLTAPIRNKCKSALSFSVARSDPQFQRSSSRLHSEQEVDYSEEAGGGSLPNGTNSEHSTTETAHILFNLSARAYQSQGTGSQDSLKGKKGKGNGLHVQLSLPQHGINRQSHPPSPPPSPPSLLNLTPPSLTPPPPPALCESSREMPKPELLCGVCHRLFSTASSLTIHMRLHRGGRALSCQHCGKAFIHNKRLQSHEATCMQAQPVLPVQPKQEPLEEAKVDRERVIKVEGPAESAQEPVPSRPIKKGRGLMARQRMSFSHSDLLGEGDHFVKVVDGHIIYFCTVCERSYMTLSSLKRHSNVHSWRRKYPCHYCDKVFALAEYRTKHEVWHTGERRYQCIFCWEAFATYYNLKTHQKAFHGINPGLISSEKTANGGYKQKVNALKLYRLLPMRSQKRPYKTYSQSLADGLLLQDSSINLDCTLPTSLDPTKLQSIINNIHTKELKPDLEGVPISVSLEQGKTSKPAASQTSMPARISERDRSDAGQSGNSSGRVKPPKGNEAAVSSVITFGHTKPSVIVHGNAVSSSVIVHSNQISSGNGKISLDIPSPKDTCQTTAKATQYQTKKHLQREQIDIHKEQDAAGLKSSEGSEMKQSKETGKLHKGGKAHSKSQSAKTVPVSGGSEVKGSGPLCQITVRIGEEAIVKRSISETDLIRDKNPSDHKVKKGDPSQEIVREPRHTHHHRHKHRTHRSSSQEDVEPRRKTPKTPGKVREYYFRQEVREQDSDHDGEDNLWRPYYSYKPKRKIQHMQKVKSWQRKMHYKRSLRLMRRAERLMNHVNKEVEGREEDNGSERDGDEVKEENSMVEKSVVHLRETSDTPPVTSKVEYKEAGTKGKDCQRKLNPPTPSISALPPPNPLQNTSLSSAIRQERHWPMDQASECGTCGRWFSSPRKRDKHELTHLLEFVCLLCRAPFSSQTKLEEHQRNQHPKPKRPSAPGMHLFPSPDGEEEMEIEGVSETERRKVLEKSSLGRLGRKPLVRHTCSKCDKVCKTAAALHRHLKRHELGSSAEVEYSQPRATVLNLNPEVVQATQSKDSDAKCDRAQPIPVINYPKPDSQPIESSQVQTNFCEVKAEHLTEGSCKSPEPSTFDKLCSPTCAKPSSGSLSPTVDQSKVTSSSLHSILVMNGTECLDYRTPEKRNLDALDQRKNSPAPTERSSNNGSLTATASQIKTNSTAAVSLETQSVRQDGLDQEVASDIQTQGDIGPTGHFNALLEAQDLRVSSLSRSPSSQAQDLSMPTILAQERALAQRATGTSNIPREQTTDTELTLRVPKEEPLSPVPSPTCSVVQTTTNGPSHKHSKSPHYSPDTLDQQALLHPQDSSPHCGGHGTERQGLQISGGTERPSEHALLLPQASLSEPEDNASVTPTDSHREASYPIQEFPLPLIVPGGYRSGKKQEDNILMSYPAGPLPFGPLGKMVPHSDSAKLPFFPDSYHLFYGPQLLAYPYNLAALPMALNMMAPGDKVEPLPFLPAFFNYAAPYAGTVPHPLVVNPNLYNSRSDSSKKRDSSNP</sequence>
<dbReference type="InterPro" id="IPR013087">
    <property type="entry name" value="Znf_C2H2_type"/>
</dbReference>
<feature type="compositionally biased region" description="Polar residues" evidence="17">
    <location>
        <begin position="1380"/>
        <end position="1401"/>
    </location>
</feature>
<feature type="compositionally biased region" description="Low complexity" evidence="17">
    <location>
        <begin position="224"/>
        <end position="235"/>
    </location>
</feature>
<keyword evidence="12" id="KW-0805">Transcription regulation</keyword>
<keyword evidence="6" id="KW-0597">Phosphoprotein</keyword>
<dbReference type="CTD" id="57659"/>
<reference evidence="20" key="1">
    <citation type="submission" date="2025-08" db="UniProtKB">
        <authorList>
            <consortium name="RefSeq"/>
        </authorList>
    </citation>
    <scope>IDENTIFICATION</scope>
</reference>
<keyword evidence="4" id="KW-0678">Repressor</keyword>
<keyword evidence="15" id="KW-0539">Nucleus</keyword>
<evidence type="ECO:0000259" key="18">
    <source>
        <dbReference type="PROSITE" id="PS50157"/>
    </source>
</evidence>
<keyword evidence="3" id="KW-0158">Chromosome</keyword>
<comment type="subcellular location">
    <subcellularLocation>
        <location evidence="2">Chromosome</location>
    </subcellularLocation>
    <subcellularLocation>
        <location evidence="1">Nucleus</location>
    </subcellularLocation>
</comment>
<feature type="domain" description="C2H2-type" evidence="18">
    <location>
        <begin position="410"/>
        <end position="437"/>
    </location>
</feature>
<dbReference type="Gene3D" id="3.30.160.60">
    <property type="entry name" value="Classic Zinc Finger"/>
    <property type="match status" value="5"/>
</dbReference>
<keyword evidence="7" id="KW-0479">Metal-binding</keyword>
<dbReference type="SMART" id="SM00355">
    <property type="entry name" value="ZnF_C2H2"/>
    <property type="match status" value="8"/>
</dbReference>
<evidence type="ECO:0000313" key="19">
    <source>
        <dbReference type="Proteomes" id="UP000504632"/>
    </source>
</evidence>
<keyword evidence="10" id="KW-0862">Zinc</keyword>
<evidence type="ECO:0000256" key="8">
    <source>
        <dbReference type="ARBA" id="ARBA00022737"/>
    </source>
</evidence>
<evidence type="ECO:0000256" key="13">
    <source>
        <dbReference type="ARBA" id="ARBA00023125"/>
    </source>
</evidence>
<dbReference type="PANTHER" id="PTHR24408">
    <property type="entry name" value="ZINC FINGER PROTEIN"/>
    <property type="match status" value="1"/>
</dbReference>
<keyword evidence="19" id="KW-1185">Reference proteome</keyword>
<evidence type="ECO:0000313" key="20">
    <source>
        <dbReference type="RefSeq" id="XP_030631839.1"/>
    </source>
</evidence>
<keyword evidence="11" id="KW-0832">Ubl conjugation</keyword>
<evidence type="ECO:0000256" key="14">
    <source>
        <dbReference type="ARBA" id="ARBA00023163"/>
    </source>
</evidence>
<evidence type="ECO:0000256" key="1">
    <source>
        <dbReference type="ARBA" id="ARBA00004123"/>
    </source>
</evidence>
<keyword evidence="8" id="KW-0677">Repeat</keyword>
<feature type="compositionally biased region" description="Basic and acidic residues" evidence="17">
    <location>
        <begin position="1032"/>
        <end position="1048"/>
    </location>
</feature>
<dbReference type="RefSeq" id="XP_030631839.1">
    <property type="nucleotide sequence ID" value="XM_030775979.1"/>
</dbReference>
<feature type="domain" description="C2H2-type" evidence="18">
    <location>
        <begin position="569"/>
        <end position="592"/>
    </location>
</feature>
<dbReference type="SUPFAM" id="SSF57667">
    <property type="entry name" value="beta-beta-alpha zinc fingers"/>
    <property type="match status" value="2"/>
</dbReference>
<dbReference type="FunCoup" id="A0A6J2VIM8">
    <property type="interactions" value="897"/>
</dbReference>
<dbReference type="FunFam" id="3.30.160.60:FF:000235">
    <property type="entry name" value="Zinc finger and BTB domain containing 38"/>
    <property type="match status" value="1"/>
</dbReference>
<evidence type="ECO:0000256" key="15">
    <source>
        <dbReference type="ARBA" id="ARBA00023242"/>
    </source>
</evidence>
<feature type="domain" description="C2H2-type" evidence="18">
    <location>
        <begin position="541"/>
        <end position="568"/>
    </location>
</feature>
<evidence type="ECO:0000256" key="7">
    <source>
        <dbReference type="ARBA" id="ARBA00022723"/>
    </source>
</evidence>
<feature type="region of interest" description="Disordered" evidence="17">
    <location>
        <begin position="885"/>
        <end position="967"/>
    </location>
</feature>
<feature type="region of interest" description="Disordered" evidence="17">
    <location>
        <begin position="181"/>
        <end position="235"/>
    </location>
</feature>
<evidence type="ECO:0000256" key="10">
    <source>
        <dbReference type="ARBA" id="ARBA00022833"/>
    </source>
</evidence>
<evidence type="ECO:0000256" key="9">
    <source>
        <dbReference type="ARBA" id="ARBA00022771"/>
    </source>
</evidence>
<feature type="compositionally biased region" description="Basic and acidic residues" evidence="17">
    <location>
        <begin position="820"/>
        <end position="832"/>
    </location>
</feature>
<keyword evidence="9 16" id="KW-0863">Zinc-finger</keyword>
<evidence type="ECO:0000256" key="16">
    <source>
        <dbReference type="PROSITE-ProRule" id="PRU00042"/>
    </source>
</evidence>
<dbReference type="InterPro" id="IPR036236">
    <property type="entry name" value="Znf_C2H2_sf"/>
</dbReference>
<feature type="compositionally biased region" description="Polar residues" evidence="17">
    <location>
        <begin position="689"/>
        <end position="704"/>
    </location>
</feature>
<feature type="compositionally biased region" description="Basic and acidic residues" evidence="17">
    <location>
        <begin position="1011"/>
        <end position="1025"/>
    </location>
</feature>
<feature type="region of interest" description="Disordered" evidence="17">
    <location>
        <begin position="1011"/>
        <end position="1088"/>
    </location>
</feature>
<feature type="region of interest" description="Disordered" evidence="17">
    <location>
        <begin position="689"/>
        <end position="732"/>
    </location>
</feature>